<dbReference type="EMBL" id="SMYL01000012">
    <property type="protein sequence ID" value="TDK61921.1"/>
    <property type="molecule type" value="Genomic_DNA"/>
</dbReference>
<organism evidence="2 3">
    <name type="scientific">Sapientia aquatica</name>
    <dbReference type="NCBI Taxonomy" id="1549640"/>
    <lineage>
        <taxon>Bacteria</taxon>
        <taxon>Pseudomonadati</taxon>
        <taxon>Pseudomonadota</taxon>
        <taxon>Betaproteobacteria</taxon>
        <taxon>Burkholderiales</taxon>
        <taxon>Oxalobacteraceae</taxon>
        <taxon>Sapientia</taxon>
    </lineage>
</organism>
<gene>
    <name evidence="2" type="ORF">E2I14_16700</name>
</gene>
<feature type="chain" id="PRO_5020787718" evidence="1">
    <location>
        <begin position="31"/>
        <end position="198"/>
    </location>
</feature>
<name>A0A4R5VUZ3_9BURK</name>
<evidence type="ECO:0000313" key="3">
    <source>
        <dbReference type="Proteomes" id="UP000294829"/>
    </source>
</evidence>
<keyword evidence="3" id="KW-1185">Reference proteome</keyword>
<dbReference type="Pfam" id="PF06037">
    <property type="entry name" value="DUF922"/>
    <property type="match status" value="1"/>
</dbReference>
<evidence type="ECO:0000256" key="1">
    <source>
        <dbReference type="SAM" id="SignalP"/>
    </source>
</evidence>
<dbReference type="OrthoDB" id="532520at2"/>
<sequence length="198" mass="22084">MNRPTLKLNSILPWLMCFAAFVGLSKSALATVNENLAYTYYQVNVDSASSLRKALNAASPFKSNGRIFHGHTDWHISWHFWWDERPDGRCSIKRVSVEFTSTIGLPQLISATIAQQNQFNTYVAALRTHELGHVNVGKSAAYAIDQAIFNLPEMASCSSLGAAANDVGNRMLSDYQAREIRYDAETEHGKTQGAWLDR</sequence>
<evidence type="ECO:0000313" key="2">
    <source>
        <dbReference type="EMBL" id="TDK61921.1"/>
    </source>
</evidence>
<dbReference type="Proteomes" id="UP000294829">
    <property type="component" value="Unassembled WGS sequence"/>
</dbReference>
<dbReference type="RefSeq" id="WP_133330619.1">
    <property type="nucleotide sequence ID" value="NZ_SMYL01000012.1"/>
</dbReference>
<feature type="signal peptide" evidence="1">
    <location>
        <begin position="1"/>
        <end position="30"/>
    </location>
</feature>
<keyword evidence="1" id="KW-0732">Signal</keyword>
<comment type="caution">
    <text evidence="2">The sequence shown here is derived from an EMBL/GenBank/DDBJ whole genome shotgun (WGS) entry which is preliminary data.</text>
</comment>
<dbReference type="InterPro" id="IPR010321">
    <property type="entry name" value="DUF922"/>
</dbReference>
<proteinExistence type="predicted"/>
<reference evidence="2 3" key="1">
    <citation type="submission" date="2019-03" db="EMBL/GenBank/DDBJ databases">
        <title>Sapientia aquatica gen. nov., sp. nov., isolated from a crater lake.</title>
        <authorList>
            <person name="Felfoldi T."/>
            <person name="Szabo A."/>
            <person name="Toth E."/>
            <person name="Schumann P."/>
            <person name="Keki Z."/>
            <person name="Marialigeti K."/>
            <person name="Mathe I."/>
        </authorList>
    </citation>
    <scope>NUCLEOTIDE SEQUENCE [LARGE SCALE GENOMIC DNA]</scope>
    <source>
        <strain evidence="2 3">SA-152</strain>
    </source>
</reference>
<accession>A0A4R5VUZ3</accession>
<dbReference type="AlphaFoldDB" id="A0A4R5VUZ3"/>
<protein>
    <submittedName>
        <fullName evidence="2">DUF922 domain-containing protein</fullName>
    </submittedName>
</protein>